<comment type="subunit">
    <text evidence="3">Homotrimer.</text>
</comment>
<dbReference type="Gene3D" id="3.20.20.70">
    <property type="entry name" value="Aldolase class I"/>
    <property type="match status" value="1"/>
</dbReference>
<dbReference type="AlphaFoldDB" id="A0A6M2F7A1"/>
<dbReference type="EMBL" id="GILB01011783">
    <property type="protein sequence ID" value="NUU92116.1"/>
    <property type="molecule type" value="Transcribed_RNA"/>
</dbReference>
<accession>A0A6M2F7A1</accession>
<keyword evidence="5" id="KW-0119">Carbohydrate metabolism</keyword>
<evidence type="ECO:0000256" key="2">
    <source>
        <dbReference type="ARBA" id="ARBA00006906"/>
    </source>
</evidence>
<dbReference type="PANTHER" id="PTHR30246">
    <property type="entry name" value="2-KETO-3-DEOXY-6-PHOSPHOGLUCONATE ALDOLASE"/>
    <property type="match status" value="1"/>
</dbReference>
<name>A0A6M2F7A1_9ROSI</name>
<evidence type="ECO:0000256" key="5">
    <source>
        <dbReference type="ARBA" id="ARBA00023277"/>
    </source>
</evidence>
<evidence type="ECO:0000256" key="4">
    <source>
        <dbReference type="ARBA" id="ARBA00023239"/>
    </source>
</evidence>
<dbReference type="InterPro" id="IPR013785">
    <property type="entry name" value="Aldolase_TIM"/>
</dbReference>
<evidence type="ECO:0000256" key="3">
    <source>
        <dbReference type="ARBA" id="ARBA00011233"/>
    </source>
</evidence>
<dbReference type="SUPFAM" id="SSF51569">
    <property type="entry name" value="Aldolase"/>
    <property type="match status" value="1"/>
</dbReference>
<organism evidence="6">
    <name type="scientific">Populus davidiana</name>
    <dbReference type="NCBI Taxonomy" id="266767"/>
    <lineage>
        <taxon>Eukaryota</taxon>
        <taxon>Viridiplantae</taxon>
        <taxon>Streptophyta</taxon>
        <taxon>Embryophyta</taxon>
        <taxon>Tracheophyta</taxon>
        <taxon>Spermatophyta</taxon>
        <taxon>Magnoliopsida</taxon>
        <taxon>eudicotyledons</taxon>
        <taxon>Gunneridae</taxon>
        <taxon>Pentapetalae</taxon>
        <taxon>rosids</taxon>
        <taxon>fabids</taxon>
        <taxon>Malpighiales</taxon>
        <taxon>Salicaceae</taxon>
        <taxon>Saliceae</taxon>
        <taxon>Populus</taxon>
    </lineage>
</organism>
<reference evidence="6" key="1">
    <citation type="submission" date="2020-03" db="EMBL/GenBank/DDBJ databases">
        <authorList>
            <person name="Zhang R."/>
        </authorList>
    </citation>
    <scope>NUCLEOTIDE SEQUENCE</scope>
</reference>
<keyword evidence="4" id="KW-0456">Lyase</keyword>
<dbReference type="CDD" id="cd00452">
    <property type="entry name" value="KDPG_aldolase"/>
    <property type="match status" value="1"/>
</dbReference>
<protein>
    <submittedName>
        <fullName evidence="6">Uncharacterized protein</fullName>
    </submittedName>
</protein>
<comment type="similarity">
    <text evidence="2">Belongs to the KHG/KDPG aldolase family.</text>
</comment>
<proteinExistence type="inferred from homology"/>
<evidence type="ECO:0000256" key="1">
    <source>
        <dbReference type="ARBA" id="ARBA00004761"/>
    </source>
</evidence>
<dbReference type="PANTHER" id="PTHR30246:SF1">
    <property type="entry name" value="2-DEHYDRO-3-DEOXY-6-PHOSPHOGALACTONATE ALDOLASE-RELATED"/>
    <property type="match status" value="1"/>
</dbReference>
<dbReference type="Pfam" id="PF01081">
    <property type="entry name" value="Aldolase"/>
    <property type="match status" value="1"/>
</dbReference>
<sequence length="169" mass="18019">MLSSQEICGVDNILQVGTALNAEDARNAMNAGAKFFMSPATVKDIMDDVAKDEILYIPGVMTPTEILSAYDAGAKMVKVYPVSALGGVQYISALKKPFPHIPMVASQGIMIDSIGEYISSGASSVVLSDAIFDRGAMTQRNFKVIHQLASLAALEGKEAVERKRSCTTN</sequence>
<dbReference type="InterPro" id="IPR000887">
    <property type="entry name" value="Aldlse_KDPG_KHG"/>
</dbReference>
<comment type="pathway">
    <text evidence="1">Carbohydrate acid metabolism.</text>
</comment>
<evidence type="ECO:0000313" key="6">
    <source>
        <dbReference type="EMBL" id="NUU92116.1"/>
    </source>
</evidence>
<dbReference type="GO" id="GO:0016829">
    <property type="term" value="F:lyase activity"/>
    <property type="evidence" value="ECO:0007669"/>
    <property type="project" value="UniProtKB-KW"/>
</dbReference>